<evidence type="ECO:0000256" key="2">
    <source>
        <dbReference type="SAM" id="Phobius"/>
    </source>
</evidence>
<dbReference type="Gene3D" id="2.60.40.10">
    <property type="entry name" value="Immunoglobulins"/>
    <property type="match status" value="8"/>
</dbReference>
<dbReference type="Pfam" id="PF25552">
    <property type="entry name" value="LIFR_D4"/>
    <property type="match status" value="1"/>
</dbReference>
<dbReference type="SMART" id="SM00060">
    <property type="entry name" value="FN3"/>
    <property type="match status" value="6"/>
</dbReference>
<feature type="compositionally biased region" description="Low complexity" evidence="1">
    <location>
        <begin position="1041"/>
        <end position="1058"/>
    </location>
</feature>
<gene>
    <name evidence="5" type="primary">dome_0</name>
    <name evidence="4" type="synonym">dome_1</name>
    <name evidence="5" type="ORF">g.56396</name>
    <name evidence="4" type="ORF">g.56397</name>
</gene>
<dbReference type="PANTHER" id="PTHR46957:SF3">
    <property type="entry name" value="CYTOKINE RECEPTOR"/>
    <property type="match status" value="1"/>
</dbReference>
<feature type="domain" description="Fibronectin type-III" evidence="3">
    <location>
        <begin position="790"/>
        <end position="874"/>
    </location>
</feature>
<keyword evidence="2" id="KW-0812">Transmembrane</keyword>
<proteinExistence type="predicted"/>
<organism evidence="5">
    <name type="scientific">Fopius arisanus</name>
    <dbReference type="NCBI Taxonomy" id="64838"/>
    <lineage>
        <taxon>Eukaryota</taxon>
        <taxon>Metazoa</taxon>
        <taxon>Ecdysozoa</taxon>
        <taxon>Arthropoda</taxon>
        <taxon>Hexapoda</taxon>
        <taxon>Insecta</taxon>
        <taxon>Pterygota</taxon>
        <taxon>Neoptera</taxon>
        <taxon>Endopterygota</taxon>
        <taxon>Hymenoptera</taxon>
        <taxon>Apocrita</taxon>
        <taxon>Ichneumonoidea</taxon>
        <taxon>Braconidae</taxon>
        <taxon>Opiinae</taxon>
        <taxon>Fopius</taxon>
    </lineage>
</organism>
<name>A0A0C9RA17_9HYME</name>
<evidence type="ECO:0000256" key="1">
    <source>
        <dbReference type="SAM" id="MobiDB-lite"/>
    </source>
</evidence>
<accession>A0A0C9RA17</accession>
<feature type="region of interest" description="Disordered" evidence="1">
    <location>
        <begin position="1040"/>
        <end position="1145"/>
    </location>
</feature>
<keyword evidence="2" id="KW-1133">Transmembrane helix</keyword>
<feature type="domain" description="Fibronectin type-III" evidence="3">
    <location>
        <begin position="684"/>
        <end position="786"/>
    </location>
</feature>
<dbReference type="GO" id="GO:0016020">
    <property type="term" value="C:membrane"/>
    <property type="evidence" value="ECO:0007669"/>
    <property type="project" value="UniProtKB-SubCell"/>
</dbReference>
<dbReference type="InterPro" id="IPR013783">
    <property type="entry name" value="Ig-like_fold"/>
</dbReference>
<protein>
    <submittedName>
        <fullName evidence="5">Dome_0 protein</fullName>
    </submittedName>
    <submittedName>
        <fullName evidence="4">Dome_1 protein</fullName>
    </submittedName>
</protein>
<dbReference type="CDD" id="cd00063">
    <property type="entry name" value="FN3"/>
    <property type="match status" value="4"/>
</dbReference>
<dbReference type="PANTHER" id="PTHR46957">
    <property type="entry name" value="CYTOKINE RECEPTOR"/>
    <property type="match status" value="1"/>
</dbReference>
<feature type="domain" description="Fibronectin type-III" evidence="3">
    <location>
        <begin position="579"/>
        <end position="680"/>
    </location>
</feature>
<dbReference type="InterPro" id="IPR050713">
    <property type="entry name" value="RTP_Phos/Ushers"/>
</dbReference>
<dbReference type="PROSITE" id="PS50853">
    <property type="entry name" value="FN3"/>
    <property type="match status" value="5"/>
</dbReference>
<feature type="transmembrane region" description="Helical" evidence="2">
    <location>
        <begin position="980"/>
        <end position="1001"/>
    </location>
</feature>
<sequence>MEIPAWLNRGMPPAKKIHSSLNYDNTSNKVRSMAQSEVSRTTHLRPMCSTNRPRNKLKYQDLITHRATSSSDNEKRLMNECNEVIDSSSSNYCLNINGDNRTINSVIRECRIKLIRMLKCHRNASLNHLWKSILFILFSSICISATDQCALGIKTPGRTWPAGDIVLEEGQPLRILCMLNKTYIDAEFPGKNASDLVFFRSDREMEPQFIRLINETTIEMFVDEPPPSKDMYYCKLRLNANYSKKYEAVCLNNVVVGTKPKEPENFTCVSNNWENMTCTWDPVPNYVETRFTLAFKLPGRAGGRKLYPCPKEKEDQKSTVKNRCFWDTSTNPIYRQPYEYYMFNLSAENVLGNASVSYKFHHYAHVIPAKPANLTVVSKTSESVLLHWTVPFPMQNFPPGLHHRVTYQHQWESRKTWQIINITNDIHMHKRYFNLTGLQYANTLYDVRVFMKSAVAIGEDKWSQFSDVTFRTPPKLPGLPPRTDIGSFEITENSANRDVYLYWQSIPPYLENGDNFKYQVAHVEESGRTSLIEPNETTRTYAKFKGISFNSYRFELVTTNIVGSNQEKAVIFIPSRFEIPREPLAFTKIAFEDGMYELSWKAPIINTEITNYTIFWCDNERDRPYQCTGFLDWVHVSSSTTIYNMTVPQPRKVYQFAISANTRYASSGMVWASCTVIHNKVVGKMKSVWINRIGSDYLEVGWKLECSDRIGIVEGFKIYYCPIITPYNLNCKGPKLNTTIKADPHTIHGTVTGLKPYTTYMISVAVLTKSGEGLHSDALYNTTMEAAPTPPRNVVITEITNSTMFVSWDSPTAMNGVLRYYEVHYSNNVEQVEDVTHVELKNLIAFKNYSIQVKACTVSCSYGSSVIYSQTGIGFPGKINRVPLVRFINSSQVSVTWSKPVNPGGRLDYYQISSKHGIIQNSSRSESSIPIPDCKTEGIDTLHQFRIRAVNVAPNGEHLYGPWSDPGEGNCYSGGPASSVLAIIWVIGVIGSIAVMFCVIYTSKRVWLKYKVMQDVEVQLPPGLAGEKLLQKVGEQHIRQSSADSSGCSSGQESVTSSLTSDSHVSTDSGTEIDPVVSSNKLLESSSTWESSSLRQRNVGTMRPSGMPDSTRWDSYVKVSKPGEPVEDNLSLARSTPNLTDSSGFMMPQHTWSSTGYISMPSSEELSNNPSPVPKDKNIGGYSVVGLLPKSRDKMENYSQLSNNLAEVKPTAPYVSLASLEAKPREKKILDTVKNLEHLTKFIDPPTVDKTPYVQTGLMGNDKSVTTKIPESCDFPTFSTSRKAQPDVMKPYVAVGTLPDGDKKGKVVVKDDTSLSQGTFVDTKKPYVLASSVFNVGQDKEDNVEESFDDSLSSEYDMFWEPEDIGAERREEPEIKNSGYVTVRDVQKSESQGLGKVAAGFGQKVDKTLGSVGDEQYSKVTVAPHNM</sequence>
<feature type="compositionally biased region" description="Low complexity" evidence="1">
    <location>
        <begin position="1082"/>
        <end position="1094"/>
    </location>
</feature>
<dbReference type="SUPFAM" id="SSF49265">
    <property type="entry name" value="Fibronectin type III"/>
    <property type="match status" value="5"/>
</dbReference>
<dbReference type="InterPro" id="IPR003961">
    <property type="entry name" value="FN3_dom"/>
</dbReference>
<dbReference type="InterPro" id="IPR036116">
    <property type="entry name" value="FN3_sf"/>
</dbReference>
<keyword evidence="2" id="KW-0472">Membrane</keyword>
<dbReference type="EMBL" id="GBYB01005085">
    <property type="protein sequence ID" value="JAG74852.1"/>
    <property type="molecule type" value="Transcribed_RNA"/>
</dbReference>
<dbReference type="Pfam" id="PF00041">
    <property type="entry name" value="fn3"/>
    <property type="match status" value="2"/>
</dbReference>
<dbReference type="EMBL" id="GBYB01005083">
    <property type="protein sequence ID" value="JAG74850.1"/>
    <property type="molecule type" value="Transcribed_RNA"/>
</dbReference>
<evidence type="ECO:0000313" key="4">
    <source>
        <dbReference type="EMBL" id="JAG74850.1"/>
    </source>
</evidence>
<feature type="compositionally biased region" description="Polar residues" evidence="1">
    <location>
        <begin position="1059"/>
        <end position="1070"/>
    </location>
</feature>
<feature type="domain" description="Fibronectin type-III" evidence="3">
    <location>
        <begin position="875"/>
        <end position="974"/>
    </location>
</feature>
<reference evidence="5" key="1">
    <citation type="submission" date="2015-01" db="EMBL/GenBank/DDBJ databases">
        <title>Transcriptome Assembly of Fopius arisanus.</title>
        <authorList>
            <person name="Geib S."/>
        </authorList>
    </citation>
    <scope>NUCLEOTIDE SEQUENCE</scope>
</reference>
<feature type="compositionally biased region" description="Polar residues" evidence="1">
    <location>
        <begin position="1132"/>
        <end position="1143"/>
    </location>
</feature>
<feature type="domain" description="Fibronectin type-III" evidence="3">
    <location>
        <begin position="370"/>
        <end position="475"/>
    </location>
</feature>
<evidence type="ECO:0000259" key="3">
    <source>
        <dbReference type="PROSITE" id="PS50853"/>
    </source>
</evidence>
<evidence type="ECO:0000313" key="5">
    <source>
        <dbReference type="EMBL" id="JAG74852.1"/>
    </source>
</evidence>